<dbReference type="InterPro" id="IPR036249">
    <property type="entry name" value="Thioredoxin-like_sf"/>
</dbReference>
<dbReference type="RefSeq" id="WP_105943412.1">
    <property type="nucleotide sequence ID" value="NZ_CP027433.1"/>
</dbReference>
<dbReference type="KEGG" id="git:C6V83_17035"/>
<sequence length="98" mass="11043">MAETVTEVTLLTRAGCHLCEVALTQLRTIAVDYRIEPVVVDVDQAAEQGDPELRAEYGDRLPVLLLDGEEHGYWEIDEVRLRSDLDRLLRVVGDGPQR</sequence>
<dbReference type="InterPro" id="IPR008554">
    <property type="entry name" value="Glutaredoxin-like"/>
</dbReference>
<dbReference type="AlphaFoldDB" id="A0A2S0KJ45"/>
<keyword evidence="1" id="KW-0413">Isomerase</keyword>
<dbReference type="OrthoDB" id="8779161at2"/>
<dbReference type="GO" id="GO:0016853">
    <property type="term" value="F:isomerase activity"/>
    <property type="evidence" value="ECO:0007669"/>
    <property type="project" value="UniProtKB-KW"/>
</dbReference>
<reference evidence="1 2" key="1">
    <citation type="submission" date="2018-03" db="EMBL/GenBank/DDBJ databases">
        <title>Characteristics and genome of n-alkane degrading marine bacteria Gordonia iterans isolated from crude oil contaminated in Tae-an, South Korea.</title>
        <authorList>
            <person name="Lee S.-S."/>
            <person name="Kim H."/>
        </authorList>
    </citation>
    <scope>NUCLEOTIDE SEQUENCE [LARGE SCALE GENOMIC DNA]</scope>
    <source>
        <strain evidence="1 2">Co17</strain>
    </source>
</reference>
<dbReference type="EMBL" id="CP027433">
    <property type="protein sequence ID" value="AVM01709.1"/>
    <property type="molecule type" value="Genomic_DNA"/>
</dbReference>
<gene>
    <name evidence="1" type="ORF">C6V83_17035</name>
</gene>
<protein>
    <submittedName>
        <fullName evidence="1">Thiol-disulfide isomerase</fullName>
    </submittedName>
</protein>
<accession>A0A2S0KJ45</accession>
<dbReference type="Proteomes" id="UP000239814">
    <property type="component" value="Chromosome"/>
</dbReference>
<dbReference type="SUPFAM" id="SSF52833">
    <property type="entry name" value="Thioredoxin-like"/>
    <property type="match status" value="1"/>
</dbReference>
<evidence type="ECO:0000313" key="2">
    <source>
        <dbReference type="Proteomes" id="UP000239814"/>
    </source>
</evidence>
<organism evidence="1 2">
    <name type="scientific">Gordonia iterans</name>
    <dbReference type="NCBI Taxonomy" id="1004901"/>
    <lineage>
        <taxon>Bacteria</taxon>
        <taxon>Bacillati</taxon>
        <taxon>Actinomycetota</taxon>
        <taxon>Actinomycetes</taxon>
        <taxon>Mycobacteriales</taxon>
        <taxon>Gordoniaceae</taxon>
        <taxon>Gordonia</taxon>
    </lineage>
</organism>
<evidence type="ECO:0000313" key="1">
    <source>
        <dbReference type="EMBL" id="AVM01709.1"/>
    </source>
</evidence>
<name>A0A2S0KJ45_9ACTN</name>
<dbReference type="Gene3D" id="3.40.30.10">
    <property type="entry name" value="Glutaredoxin"/>
    <property type="match status" value="1"/>
</dbReference>
<dbReference type="Pfam" id="PF05768">
    <property type="entry name" value="Glrx-like"/>
    <property type="match status" value="1"/>
</dbReference>
<proteinExistence type="predicted"/>
<keyword evidence="2" id="KW-1185">Reference proteome</keyword>